<dbReference type="HOGENOM" id="CLU_1601934_0_0_0"/>
<name>D1CDT3_THET1</name>
<dbReference type="InterPro" id="IPR018961">
    <property type="entry name" value="DnaJ_homolog_subfam-C_membr-28"/>
</dbReference>
<evidence type="ECO:0000259" key="1">
    <source>
        <dbReference type="Pfam" id="PF09350"/>
    </source>
</evidence>
<gene>
    <name evidence="2" type="ordered locus">Tter_0167</name>
</gene>
<dbReference type="PANTHER" id="PTHR39158:SF1">
    <property type="entry name" value="DNAJ HOMOLOG SUBFAMILY C MEMBER 28"/>
    <property type="match status" value="1"/>
</dbReference>
<dbReference type="KEGG" id="ttr:Tter_0167"/>
<dbReference type="Pfam" id="PF09350">
    <property type="entry name" value="DJC28_CD"/>
    <property type="match status" value="1"/>
</dbReference>
<sequence>MNFGDLVERRIREAQVEGKFKNIKGEGAPIDLQENPFEDPEMRLAYKMLKNAGFCPEWIELMKQIDEEISQAERVWENYRFNRQRQIKSAQNVKVVKFAETIREIDRSRNTTLQRLETRWREINSKITYFNAIVPVDSLKKPLISIDKMRESFSREFPLLSRYLER</sequence>
<dbReference type="RefSeq" id="WP_012874124.1">
    <property type="nucleotide sequence ID" value="NC_013525.1"/>
</dbReference>
<feature type="domain" description="DnaJ homologue subfamily C member 28 conserved" evidence="1">
    <location>
        <begin position="6"/>
        <end position="71"/>
    </location>
</feature>
<dbReference type="STRING" id="525904.Tter_0167"/>
<dbReference type="eggNOG" id="ENOG5030JER">
    <property type="taxonomic scope" value="Bacteria"/>
</dbReference>
<dbReference type="Proteomes" id="UP000000323">
    <property type="component" value="Chromosome 1"/>
</dbReference>
<protein>
    <recommendedName>
        <fullName evidence="1">DnaJ homologue subfamily C member 28 conserved domain-containing protein</fullName>
    </recommendedName>
</protein>
<dbReference type="PANTHER" id="PTHR39158">
    <property type="entry name" value="OS08G0560600 PROTEIN"/>
    <property type="match status" value="1"/>
</dbReference>
<dbReference type="OrthoDB" id="9798476at2"/>
<evidence type="ECO:0000313" key="3">
    <source>
        <dbReference type="Proteomes" id="UP000000323"/>
    </source>
</evidence>
<dbReference type="AlphaFoldDB" id="D1CDT3"/>
<dbReference type="InterPro" id="IPR052573">
    <property type="entry name" value="DnaJ_C_subfamily_28"/>
</dbReference>
<keyword evidence="3" id="KW-1185">Reference proteome</keyword>
<proteinExistence type="predicted"/>
<dbReference type="EMBL" id="CP001825">
    <property type="protein sequence ID" value="ACZ41089.1"/>
    <property type="molecule type" value="Genomic_DNA"/>
</dbReference>
<reference evidence="3" key="1">
    <citation type="journal article" date="2010" name="Stand. Genomic Sci.">
        <title>Complete genome sequence of 'Thermobaculum terrenum' type strain (YNP1).</title>
        <authorList>
            <person name="Kiss H."/>
            <person name="Cleland D."/>
            <person name="Lapidus A."/>
            <person name="Lucas S."/>
            <person name="Glavina Del Rio T."/>
            <person name="Nolan M."/>
            <person name="Tice H."/>
            <person name="Han C."/>
            <person name="Goodwin L."/>
            <person name="Pitluck S."/>
            <person name="Liolios K."/>
            <person name="Ivanova N."/>
            <person name="Mavromatis K."/>
            <person name="Ovchinnikova G."/>
            <person name="Pati A."/>
            <person name="Chen A."/>
            <person name="Palaniappan K."/>
            <person name="Land M."/>
            <person name="Hauser L."/>
            <person name="Chang Y."/>
            <person name="Jeffries C."/>
            <person name="Lu M."/>
            <person name="Brettin T."/>
            <person name="Detter J."/>
            <person name="Goker M."/>
            <person name="Tindall B."/>
            <person name="Beck B."/>
            <person name="McDermott T."/>
            <person name="Woyke T."/>
            <person name="Bristow J."/>
            <person name="Eisen J."/>
            <person name="Markowitz V."/>
            <person name="Hugenholtz P."/>
            <person name="Kyrpides N."/>
            <person name="Klenk H."/>
            <person name="Cheng J."/>
        </authorList>
    </citation>
    <scope>NUCLEOTIDE SEQUENCE [LARGE SCALE GENOMIC DNA]</scope>
    <source>
        <strain evidence="3">ATCC BAA-798 / YNP1</strain>
    </source>
</reference>
<accession>D1CDT3</accession>
<evidence type="ECO:0000313" key="2">
    <source>
        <dbReference type="EMBL" id="ACZ41089.1"/>
    </source>
</evidence>
<organism evidence="2 3">
    <name type="scientific">Thermobaculum terrenum (strain ATCC BAA-798 / CCMEE 7001 / YNP1)</name>
    <dbReference type="NCBI Taxonomy" id="525904"/>
    <lineage>
        <taxon>Bacteria</taxon>
        <taxon>Bacillati</taxon>
        <taxon>Chloroflexota</taxon>
        <taxon>Chloroflexia</taxon>
        <taxon>Candidatus Thermobaculales</taxon>
        <taxon>Candidatus Thermobaculaceae</taxon>
        <taxon>Thermobaculum</taxon>
    </lineage>
</organism>